<dbReference type="AlphaFoldDB" id="A0A6A6IY01"/>
<dbReference type="EMBL" id="ML987190">
    <property type="protein sequence ID" value="KAF2254907.1"/>
    <property type="molecule type" value="Genomic_DNA"/>
</dbReference>
<proteinExistence type="predicted"/>
<protein>
    <submittedName>
        <fullName evidence="1">Uncharacterized protein</fullName>
    </submittedName>
</protein>
<name>A0A6A6IY01_9PLEO</name>
<sequence>MRLKPLSRCSSLLSVRAAAERNRGRGMHCRRDGCSETSHQQQFPRQGIVCHSSLRIFIFLTMRAGRGATRLMMHSLNVDAQMDSSAWLYCMHFLTLNLSYLRRTQNSRNSIG</sequence>
<accession>A0A6A6IY01</accession>
<dbReference type="GeneID" id="54573253"/>
<reference evidence="1" key="1">
    <citation type="journal article" date="2020" name="Stud. Mycol.">
        <title>101 Dothideomycetes genomes: a test case for predicting lifestyles and emergence of pathogens.</title>
        <authorList>
            <person name="Haridas S."/>
            <person name="Albert R."/>
            <person name="Binder M."/>
            <person name="Bloem J."/>
            <person name="Labutti K."/>
            <person name="Salamov A."/>
            <person name="Andreopoulos B."/>
            <person name="Baker S."/>
            <person name="Barry K."/>
            <person name="Bills G."/>
            <person name="Bluhm B."/>
            <person name="Cannon C."/>
            <person name="Castanera R."/>
            <person name="Culley D."/>
            <person name="Daum C."/>
            <person name="Ezra D."/>
            <person name="Gonzalez J."/>
            <person name="Henrissat B."/>
            <person name="Kuo A."/>
            <person name="Liang C."/>
            <person name="Lipzen A."/>
            <person name="Lutzoni F."/>
            <person name="Magnuson J."/>
            <person name="Mondo S."/>
            <person name="Nolan M."/>
            <person name="Ohm R."/>
            <person name="Pangilinan J."/>
            <person name="Park H.-J."/>
            <person name="Ramirez L."/>
            <person name="Alfaro M."/>
            <person name="Sun H."/>
            <person name="Tritt A."/>
            <person name="Yoshinaga Y."/>
            <person name="Zwiers L.-H."/>
            <person name="Turgeon B."/>
            <person name="Goodwin S."/>
            <person name="Spatafora J."/>
            <person name="Crous P."/>
            <person name="Grigoriev I."/>
        </authorList>
    </citation>
    <scope>NUCLEOTIDE SEQUENCE</scope>
    <source>
        <strain evidence="1">CBS 122368</strain>
    </source>
</reference>
<organism evidence="1 2">
    <name type="scientific">Trematosphaeria pertusa</name>
    <dbReference type="NCBI Taxonomy" id="390896"/>
    <lineage>
        <taxon>Eukaryota</taxon>
        <taxon>Fungi</taxon>
        <taxon>Dikarya</taxon>
        <taxon>Ascomycota</taxon>
        <taxon>Pezizomycotina</taxon>
        <taxon>Dothideomycetes</taxon>
        <taxon>Pleosporomycetidae</taxon>
        <taxon>Pleosporales</taxon>
        <taxon>Massarineae</taxon>
        <taxon>Trematosphaeriaceae</taxon>
        <taxon>Trematosphaeria</taxon>
    </lineage>
</organism>
<dbReference type="Proteomes" id="UP000800094">
    <property type="component" value="Unassembled WGS sequence"/>
</dbReference>
<evidence type="ECO:0000313" key="1">
    <source>
        <dbReference type="EMBL" id="KAF2254907.1"/>
    </source>
</evidence>
<evidence type="ECO:0000313" key="2">
    <source>
        <dbReference type="Proteomes" id="UP000800094"/>
    </source>
</evidence>
<dbReference type="RefSeq" id="XP_033689911.1">
    <property type="nucleotide sequence ID" value="XM_033819923.1"/>
</dbReference>
<gene>
    <name evidence="1" type="ORF">BU26DRAFT_147673</name>
</gene>
<keyword evidence="2" id="KW-1185">Reference proteome</keyword>